<proteinExistence type="predicted"/>
<dbReference type="GeneID" id="40314591"/>
<keyword evidence="4" id="KW-1185">Reference proteome</keyword>
<gene>
    <name evidence="3" type="ORF">Tco025E_00980</name>
</gene>
<evidence type="ECO:0000313" key="3">
    <source>
        <dbReference type="EMBL" id="RNF26746.1"/>
    </source>
</evidence>
<comment type="caution">
    <text evidence="3">The sequence shown here is derived from an EMBL/GenBank/DDBJ whole genome shotgun (WGS) entry which is preliminary data.</text>
</comment>
<evidence type="ECO:0000313" key="4">
    <source>
        <dbReference type="Proteomes" id="UP000284403"/>
    </source>
</evidence>
<sequence>MWTGGWTACCCLLLLPAFSLWTLRAGFDYHGATLCFLNMLVALFAACALWLHSERLAQKYIKYALHHCSRGDEARGLAAGVSRVSPVLPAVLSLVMFLYAFWHVVAAVLFLLVETGIWRR</sequence>
<keyword evidence="1" id="KW-1133">Transmembrane helix</keyword>
<keyword evidence="2" id="KW-0732">Signal</keyword>
<feature type="transmembrane region" description="Helical" evidence="1">
    <location>
        <begin position="29"/>
        <end position="51"/>
    </location>
</feature>
<organism evidence="3 4">
    <name type="scientific">Trypanosoma conorhini</name>
    <dbReference type="NCBI Taxonomy" id="83891"/>
    <lineage>
        <taxon>Eukaryota</taxon>
        <taxon>Discoba</taxon>
        <taxon>Euglenozoa</taxon>
        <taxon>Kinetoplastea</taxon>
        <taxon>Metakinetoplastina</taxon>
        <taxon>Trypanosomatida</taxon>
        <taxon>Trypanosomatidae</taxon>
        <taxon>Trypanosoma</taxon>
    </lineage>
</organism>
<dbReference type="Proteomes" id="UP000284403">
    <property type="component" value="Unassembled WGS sequence"/>
</dbReference>
<dbReference type="EMBL" id="MKKU01000029">
    <property type="protein sequence ID" value="RNF26746.1"/>
    <property type="molecule type" value="Genomic_DNA"/>
</dbReference>
<reference evidence="3 4" key="1">
    <citation type="journal article" date="2018" name="BMC Genomics">
        <title>Genomic comparison of Trypanosoma conorhini and Trypanosoma rangeli to Trypanosoma cruzi strains of high and low virulence.</title>
        <authorList>
            <person name="Bradwell K.R."/>
            <person name="Koparde V.N."/>
            <person name="Matveyev A.V."/>
            <person name="Serrano M.G."/>
            <person name="Alves J.M."/>
            <person name="Parikh H."/>
            <person name="Huang B."/>
            <person name="Lee V."/>
            <person name="Espinosa-Alvarez O."/>
            <person name="Ortiz P.A."/>
            <person name="Costa-Martins A.G."/>
            <person name="Teixeira M.M."/>
            <person name="Buck G.A."/>
        </authorList>
    </citation>
    <scope>NUCLEOTIDE SEQUENCE [LARGE SCALE GENOMIC DNA]</scope>
    <source>
        <strain evidence="3 4">025E</strain>
    </source>
</reference>
<name>A0A3R7LKY6_9TRYP</name>
<feature type="signal peptide" evidence="2">
    <location>
        <begin position="1"/>
        <end position="25"/>
    </location>
</feature>
<feature type="transmembrane region" description="Helical" evidence="1">
    <location>
        <begin position="91"/>
        <end position="113"/>
    </location>
</feature>
<evidence type="ECO:0000256" key="2">
    <source>
        <dbReference type="SAM" id="SignalP"/>
    </source>
</evidence>
<dbReference type="OrthoDB" id="248660at2759"/>
<protein>
    <submittedName>
        <fullName evidence="3">Uncharacterized protein</fullName>
    </submittedName>
</protein>
<keyword evidence="1" id="KW-0472">Membrane</keyword>
<evidence type="ECO:0000256" key="1">
    <source>
        <dbReference type="SAM" id="Phobius"/>
    </source>
</evidence>
<dbReference type="RefSeq" id="XP_029231952.1">
    <property type="nucleotide sequence ID" value="XM_029367919.1"/>
</dbReference>
<feature type="chain" id="PRO_5018639753" evidence="2">
    <location>
        <begin position="26"/>
        <end position="120"/>
    </location>
</feature>
<keyword evidence="1" id="KW-0812">Transmembrane</keyword>
<accession>A0A3R7LKY6</accession>
<dbReference type="AlphaFoldDB" id="A0A3R7LKY6"/>